<dbReference type="eggNOG" id="KOG1552">
    <property type="taxonomic scope" value="Eukaryota"/>
</dbReference>
<dbReference type="EMBL" id="CAJFCV020000002">
    <property type="protein sequence ID" value="CAG9092704.1"/>
    <property type="molecule type" value="Genomic_DNA"/>
</dbReference>
<feature type="region of interest" description="Disordered" evidence="1">
    <location>
        <begin position="174"/>
        <end position="196"/>
    </location>
</feature>
<feature type="domain" description="Serine aminopeptidase S33" evidence="2">
    <location>
        <begin position="362"/>
        <end position="439"/>
    </location>
</feature>
<dbReference type="SUPFAM" id="SSF53474">
    <property type="entry name" value="alpha/beta-Hydrolases"/>
    <property type="match status" value="1"/>
</dbReference>
<dbReference type="GO" id="GO:0005886">
    <property type="term" value="C:plasma membrane"/>
    <property type="evidence" value="ECO:0007669"/>
    <property type="project" value="TreeGrafter"/>
</dbReference>
<dbReference type="WBParaSite" id="BXY_0578600.1">
    <property type="protein sequence ID" value="BXY_0578600.1"/>
    <property type="gene ID" value="BXY_0578600"/>
</dbReference>
<feature type="region of interest" description="Disordered" evidence="1">
    <location>
        <begin position="88"/>
        <end position="132"/>
    </location>
</feature>
<dbReference type="InterPro" id="IPR022742">
    <property type="entry name" value="Hydrolase_4"/>
</dbReference>
<dbReference type="Pfam" id="PF12146">
    <property type="entry name" value="Hydrolase_4"/>
    <property type="match status" value="1"/>
</dbReference>
<reference evidence="4" key="2">
    <citation type="submission" date="2020-08" db="EMBL/GenBank/DDBJ databases">
        <authorList>
            <person name="Kikuchi T."/>
        </authorList>
    </citation>
    <scope>NUCLEOTIDE SEQUENCE</scope>
    <source>
        <strain evidence="3">Ka4C1</strain>
    </source>
</reference>
<dbReference type="PANTHER" id="PTHR12277">
    <property type="entry name" value="ALPHA/BETA HYDROLASE DOMAIN-CONTAINING PROTEIN"/>
    <property type="match status" value="1"/>
</dbReference>
<sequence length="570" mass="63749">MADQATSLELSDKPDTFSQRPLNIIKSHSTTSKAKTSPEAIDSILLHTGTKDEKMIESPPSGPIFELPKPKPRTQLQVQSTYFPTLKKAPSMTYNDNSAIRLTESGRNSRRGSSGTTQPLAEDITQDSDSNSFDEENFRKVFGMDPRNLASGVMEGKKGLGSDERTAGSTDTWFTRKESNCPSSSRAVGKGTEPPTRWRRFKNGCKRGLFAALQYAASCCIICYVVTPPIPALVTKKIAFHPPRGCGYYFVVKDEETGQEMPVLAKGAYGKTVLRVAVELPREFVDRSFTDRPLEEMEGFVVKTSRGNYLACVYVPCQTQRPEEMKKKVIIFAQPNSSNLHNFIWRNHGISIISFRDIASLTGADVYAFDYSGFGASSGTTLEKNIYADITAVFEYVRKQRPDCEIYLMGFSLGTAAVIHLASTQPVGLSGLILMAPFTSGLRVLCNKPNRNESFITDSFKSYEKAPLVDVPVFIAHGVNDSVIPFEHAISLLKRFHKPVPIELVEYRDHITIMRPLTDPVFLRIANFLMFEAPNYHQKFDKTMVMKELNERLTKLQRNSTKEHHGMSLE</sequence>
<dbReference type="Proteomes" id="UP000582659">
    <property type="component" value="Unassembled WGS sequence"/>
</dbReference>
<feature type="compositionally biased region" description="Low complexity" evidence="1">
    <location>
        <begin position="26"/>
        <end position="37"/>
    </location>
</feature>
<gene>
    <name evidence="3" type="ORF">BXYJ_LOCUS3073</name>
</gene>
<reference evidence="7" key="1">
    <citation type="submission" date="2016-11" db="UniProtKB">
        <authorList>
            <consortium name="WormBaseParasite"/>
        </authorList>
    </citation>
    <scope>IDENTIFICATION</scope>
</reference>
<evidence type="ECO:0000313" key="4">
    <source>
        <dbReference type="EMBL" id="CAG9092704.1"/>
    </source>
</evidence>
<dbReference type="GO" id="GO:0010008">
    <property type="term" value="C:endosome membrane"/>
    <property type="evidence" value="ECO:0007669"/>
    <property type="project" value="TreeGrafter"/>
</dbReference>
<dbReference type="AlphaFoldDB" id="A0A1I7RYG9"/>
<dbReference type="EMBL" id="CAJFDI010000002">
    <property type="protein sequence ID" value="CAD5213524.1"/>
    <property type="molecule type" value="Genomic_DNA"/>
</dbReference>
<protein>
    <submittedName>
        <fullName evidence="3">(pine wood nematode) hypothetical protein</fullName>
    </submittedName>
    <submittedName>
        <fullName evidence="7">Hydrolase_4 domain-containing protein</fullName>
    </submittedName>
</protein>
<keyword evidence="6" id="KW-1185">Reference proteome</keyword>
<evidence type="ECO:0000313" key="6">
    <source>
        <dbReference type="Proteomes" id="UP000659654"/>
    </source>
</evidence>
<proteinExistence type="predicted"/>
<dbReference type="SMR" id="A0A1I7RYG9"/>
<dbReference type="InterPro" id="IPR029058">
    <property type="entry name" value="AB_hydrolase_fold"/>
</dbReference>
<evidence type="ECO:0000313" key="3">
    <source>
        <dbReference type="EMBL" id="CAD5213524.1"/>
    </source>
</evidence>
<feature type="region of interest" description="Disordered" evidence="1">
    <location>
        <begin position="1"/>
        <end position="39"/>
    </location>
</feature>
<dbReference type="GO" id="GO:0008474">
    <property type="term" value="F:palmitoyl-(protein) hydrolase activity"/>
    <property type="evidence" value="ECO:0007669"/>
    <property type="project" value="TreeGrafter"/>
</dbReference>
<evidence type="ECO:0000259" key="2">
    <source>
        <dbReference type="Pfam" id="PF12146"/>
    </source>
</evidence>
<evidence type="ECO:0000313" key="7">
    <source>
        <dbReference type="WBParaSite" id="BXY_0578600.1"/>
    </source>
</evidence>
<evidence type="ECO:0000256" key="1">
    <source>
        <dbReference type="SAM" id="MobiDB-lite"/>
    </source>
</evidence>
<dbReference type="Proteomes" id="UP000659654">
    <property type="component" value="Unassembled WGS sequence"/>
</dbReference>
<accession>A0A1I7RYG9</accession>
<name>A0A1I7RYG9_BURXY</name>
<organism evidence="5 7">
    <name type="scientific">Bursaphelenchus xylophilus</name>
    <name type="common">Pinewood nematode worm</name>
    <name type="synonym">Aphelenchoides xylophilus</name>
    <dbReference type="NCBI Taxonomy" id="6326"/>
    <lineage>
        <taxon>Eukaryota</taxon>
        <taxon>Metazoa</taxon>
        <taxon>Ecdysozoa</taxon>
        <taxon>Nematoda</taxon>
        <taxon>Chromadorea</taxon>
        <taxon>Rhabditida</taxon>
        <taxon>Tylenchina</taxon>
        <taxon>Tylenchomorpha</taxon>
        <taxon>Aphelenchoidea</taxon>
        <taxon>Aphelenchoididae</taxon>
        <taxon>Bursaphelenchus</taxon>
    </lineage>
</organism>
<dbReference type="OrthoDB" id="446723at2759"/>
<evidence type="ECO:0000313" key="5">
    <source>
        <dbReference type="Proteomes" id="UP000095284"/>
    </source>
</evidence>
<dbReference type="Proteomes" id="UP000095284">
    <property type="component" value="Unplaced"/>
</dbReference>
<dbReference type="PANTHER" id="PTHR12277:SF39">
    <property type="entry name" value="SERINE AMINOPEPTIDASE S33 DOMAIN-CONTAINING PROTEIN"/>
    <property type="match status" value="1"/>
</dbReference>
<dbReference type="Gene3D" id="3.40.50.1820">
    <property type="entry name" value="alpha/beta hydrolase"/>
    <property type="match status" value="1"/>
</dbReference>